<accession>C1C094</accession>
<dbReference type="CDD" id="cd01770">
    <property type="entry name" value="UBX_UBXN2"/>
    <property type="match status" value="1"/>
</dbReference>
<organism evidence="11">
    <name type="scientific">Caligus clemensi</name>
    <name type="common">Sea louse</name>
    <dbReference type="NCBI Taxonomy" id="344056"/>
    <lineage>
        <taxon>Eukaryota</taxon>
        <taxon>Metazoa</taxon>
        <taxon>Ecdysozoa</taxon>
        <taxon>Arthropoda</taxon>
        <taxon>Crustacea</taxon>
        <taxon>Multicrustacea</taxon>
        <taxon>Hexanauplia</taxon>
        <taxon>Copepoda</taxon>
        <taxon>Siphonostomatoida</taxon>
        <taxon>Caligidae</taxon>
        <taxon>Caligus</taxon>
    </lineage>
</organism>
<feature type="domain" description="UBX" evidence="9">
    <location>
        <begin position="312"/>
        <end position="389"/>
    </location>
</feature>
<feature type="compositionally biased region" description="Low complexity" evidence="8">
    <location>
        <begin position="79"/>
        <end position="100"/>
    </location>
</feature>
<dbReference type="Pfam" id="PF00789">
    <property type="entry name" value="UBX"/>
    <property type="match status" value="1"/>
</dbReference>
<feature type="compositionally biased region" description="Basic and acidic residues" evidence="8">
    <location>
        <begin position="134"/>
        <end position="150"/>
    </location>
</feature>
<evidence type="ECO:0000313" key="11">
    <source>
        <dbReference type="EMBL" id="ACO14697.1"/>
    </source>
</evidence>
<dbReference type="FunFam" id="3.30.420.210:FF:000001">
    <property type="entry name" value="NSFL1 (P97) cofactor (P47)"/>
    <property type="match status" value="1"/>
</dbReference>
<proteinExistence type="evidence at transcript level"/>
<dbReference type="GO" id="GO:0000045">
    <property type="term" value="P:autophagosome assembly"/>
    <property type="evidence" value="ECO:0007669"/>
    <property type="project" value="TreeGrafter"/>
</dbReference>
<name>C1C094_CALCM</name>
<evidence type="ECO:0000256" key="8">
    <source>
        <dbReference type="SAM" id="MobiDB-lite"/>
    </source>
</evidence>
<dbReference type="SMART" id="SM00166">
    <property type="entry name" value="UBX"/>
    <property type="match status" value="1"/>
</dbReference>
<dbReference type="AlphaFoldDB" id="C1C094"/>
<feature type="domain" description="SEP" evidence="10">
    <location>
        <begin position="198"/>
        <end position="263"/>
    </location>
</feature>
<keyword evidence="6" id="KW-0206">Cytoskeleton</keyword>
<dbReference type="PANTHER" id="PTHR23333:SF20">
    <property type="entry name" value="NSFL1 COFACTOR P47"/>
    <property type="match status" value="1"/>
</dbReference>
<comment type="subcellular location">
    <subcellularLocation>
        <location evidence="2">Cytoplasm</location>
        <location evidence="2">Cytoskeleton</location>
        <location evidence="2">Microtubule organizing center</location>
        <location evidence="2">Centrosome</location>
    </subcellularLocation>
    <subcellularLocation>
        <location evidence="3">Golgi apparatus</location>
    </subcellularLocation>
    <subcellularLocation>
        <location evidence="1">Nucleus</location>
    </subcellularLocation>
</comment>
<dbReference type="PROSITE" id="PS50033">
    <property type="entry name" value="UBX"/>
    <property type="match status" value="1"/>
</dbReference>
<dbReference type="CDD" id="cd14348">
    <property type="entry name" value="UBA_p47"/>
    <property type="match status" value="1"/>
</dbReference>
<dbReference type="SMART" id="SM00553">
    <property type="entry name" value="SEP"/>
    <property type="match status" value="1"/>
</dbReference>
<dbReference type="Gene3D" id="1.10.8.10">
    <property type="entry name" value="DNA helicase RuvA subunit, C-terminal domain"/>
    <property type="match status" value="1"/>
</dbReference>
<dbReference type="InterPro" id="IPR029071">
    <property type="entry name" value="Ubiquitin-like_domsf"/>
</dbReference>
<evidence type="ECO:0000256" key="5">
    <source>
        <dbReference type="ARBA" id="ARBA00023034"/>
    </source>
</evidence>
<reference evidence="11" key="1">
    <citation type="submission" date="2009-03" db="EMBL/GenBank/DDBJ databases">
        <title>Caligus clemensi ESTs and full-length cDNAs.</title>
        <authorList>
            <person name="Yasuike M."/>
            <person name="von Schalburg K."/>
            <person name="Cooper G."/>
            <person name="Leong J."/>
            <person name="Jones S.R.M."/>
            <person name="Koop B.F."/>
        </authorList>
    </citation>
    <scope>NUCLEOTIDE SEQUENCE</scope>
    <source>
        <tissue evidence="11">Whole</tissue>
    </source>
</reference>
<sequence length="391" mass="41956">MASGASEDEQLAQFQSITGADSEQAKFFLDSAQGQLEMALTAFFDGETEMESSSAGLGSQTAASQPPTVPSGDRKEKSSSSSSTRRGAGASSNIHSLSHASSDDDDDEDKDSGQAFYAGGSSTSGQQIIGPPKKGHDFVKEMFKRARDQGAEVEDDESSSSGHGRRGPNSFGGTGFKLGSNESDSEVVPSMSKPKEEEREFTLKMWHDGFSLDNGPLRAYDDPTNREFLSSIMKGRVPLELIREARGGEVNIKMEDHKHEDYVKPQAAAKPFQGAGHVLGSVLPDMEVTPPVEPKAPQAAEAAIKEEVKVDDSQPTTSLQVRLSNGSRLVVKLNHTHTVGDLRRAIIAAHPEYTSLTFSLLTTFPNKELTNDADTLTDAELLGAAILLRPK</sequence>
<feature type="compositionally biased region" description="Polar residues" evidence="8">
    <location>
        <begin position="51"/>
        <end position="66"/>
    </location>
</feature>
<dbReference type="PANTHER" id="PTHR23333">
    <property type="entry name" value="UBX DOMAIN CONTAINING PROTEIN"/>
    <property type="match status" value="1"/>
</dbReference>
<dbReference type="GO" id="GO:0005813">
    <property type="term" value="C:centrosome"/>
    <property type="evidence" value="ECO:0007669"/>
    <property type="project" value="UniProtKB-SubCell"/>
</dbReference>
<evidence type="ECO:0000256" key="6">
    <source>
        <dbReference type="ARBA" id="ARBA00023212"/>
    </source>
</evidence>
<dbReference type="GO" id="GO:0005794">
    <property type="term" value="C:Golgi apparatus"/>
    <property type="evidence" value="ECO:0007669"/>
    <property type="project" value="UniProtKB-SubCell"/>
</dbReference>
<dbReference type="InterPro" id="IPR012989">
    <property type="entry name" value="SEP_domain"/>
</dbReference>
<dbReference type="Pfam" id="PF08059">
    <property type="entry name" value="SEP"/>
    <property type="match status" value="1"/>
</dbReference>
<dbReference type="SUPFAM" id="SSF102848">
    <property type="entry name" value="NSFL1 (p97 ATPase) cofactor p47, SEP domain"/>
    <property type="match status" value="1"/>
</dbReference>
<evidence type="ECO:0000256" key="3">
    <source>
        <dbReference type="ARBA" id="ARBA00004555"/>
    </source>
</evidence>
<feature type="compositionally biased region" description="Low complexity" evidence="8">
    <location>
        <begin position="119"/>
        <end position="130"/>
    </location>
</feature>
<dbReference type="GO" id="GO:0005829">
    <property type="term" value="C:cytosol"/>
    <property type="evidence" value="ECO:0007669"/>
    <property type="project" value="TreeGrafter"/>
</dbReference>
<dbReference type="EMBL" id="BT080273">
    <property type="protein sequence ID" value="ACO14697.1"/>
    <property type="molecule type" value="mRNA"/>
</dbReference>
<dbReference type="Gene3D" id="3.30.420.210">
    <property type="entry name" value="SEP domain"/>
    <property type="match status" value="1"/>
</dbReference>
<dbReference type="Gene3D" id="3.10.20.90">
    <property type="entry name" value="Phosphatidylinositol 3-kinase Catalytic Subunit, Chain A, domain 1"/>
    <property type="match status" value="1"/>
</dbReference>
<dbReference type="SUPFAM" id="SSF54236">
    <property type="entry name" value="Ubiquitin-like"/>
    <property type="match status" value="1"/>
</dbReference>
<evidence type="ECO:0000256" key="1">
    <source>
        <dbReference type="ARBA" id="ARBA00004123"/>
    </source>
</evidence>
<dbReference type="GO" id="GO:0031468">
    <property type="term" value="P:nuclear membrane reassembly"/>
    <property type="evidence" value="ECO:0007669"/>
    <property type="project" value="TreeGrafter"/>
</dbReference>
<feature type="region of interest" description="Disordered" evidence="8">
    <location>
        <begin position="47"/>
        <end position="196"/>
    </location>
</feature>
<keyword evidence="5" id="KW-0333">Golgi apparatus</keyword>
<dbReference type="InterPro" id="IPR009060">
    <property type="entry name" value="UBA-like_sf"/>
</dbReference>
<dbReference type="GO" id="GO:0007030">
    <property type="term" value="P:Golgi organization"/>
    <property type="evidence" value="ECO:0007669"/>
    <property type="project" value="TreeGrafter"/>
</dbReference>
<evidence type="ECO:0000259" key="10">
    <source>
        <dbReference type="PROSITE" id="PS51399"/>
    </source>
</evidence>
<dbReference type="GO" id="GO:0061025">
    <property type="term" value="P:membrane fusion"/>
    <property type="evidence" value="ECO:0007669"/>
    <property type="project" value="TreeGrafter"/>
</dbReference>
<evidence type="ECO:0000256" key="4">
    <source>
        <dbReference type="ARBA" id="ARBA00022490"/>
    </source>
</evidence>
<evidence type="ECO:0000256" key="2">
    <source>
        <dbReference type="ARBA" id="ARBA00004300"/>
    </source>
</evidence>
<keyword evidence="4" id="KW-0963">Cytoplasm</keyword>
<dbReference type="SUPFAM" id="SSF46934">
    <property type="entry name" value="UBA-like"/>
    <property type="match status" value="1"/>
</dbReference>
<dbReference type="GO" id="GO:0043130">
    <property type="term" value="F:ubiquitin binding"/>
    <property type="evidence" value="ECO:0007669"/>
    <property type="project" value="TreeGrafter"/>
</dbReference>
<dbReference type="InterPro" id="IPR001012">
    <property type="entry name" value="UBX_dom"/>
</dbReference>
<dbReference type="GO" id="GO:0043161">
    <property type="term" value="P:proteasome-mediated ubiquitin-dependent protein catabolic process"/>
    <property type="evidence" value="ECO:0007669"/>
    <property type="project" value="TreeGrafter"/>
</dbReference>
<evidence type="ECO:0000259" key="9">
    <source>
        <dbReference type="PROSITE" id="PS50033"/>
    </source>
</evidence>
<dbReference type="InterPro" id="IPR036241">
    <property type="entry name" value="NSFL1C_SEP_dom_sf"/>
</dbReference>
<evidence type="ECO:0000256" key="7">
    <source>
        <dbReference type="ARBA" id="ARBA00023242"/>
    </source>
</evidence>
<gene>
    <name evidence="11" type="primary">NSF1C</name>
</gene>
<protein>
    <submittedName>
        <fullName evidence="11">NSFL1 cofactor p47</fullName>
    </submittedName>
</protein>
<keyword evidence="7" id="KW-0539">Nucleus</keyword>
<dbReference type="PROSITE" id="PS51399">
    <property type="entry name" value="SEP"/>
    <property type="match status" value="1"/>
</dbReference>
<dbReference type="Pfam" id="PF14555">
    <property type="entry name" value="UBA_4"/>
    <property type="match status" value="1"/>
</dbReference>
<dbReference type="GO" id="GO:0005634">
    <property type="term" value="C:nucleus"/>
    <property type="evidence" value="ECO:0007669"/>
    <property type="project" value="UniProtKB-SubCell"/>
</dbReference>